<evidence type="ECO:0000259" key="4">
    <source>
        <dbReference type="Pfam" id="PF25023"/>
    </source>
</evidence>
<dbReference type="OrthoDB" id="518237at2"/>
<dbReference type="Pfam" id="PF13930">
    <property type="entry name" value="Endonuclea_NS_2"/>
    <property type="match status" value="1"/>
</dbReference>
<feature type="domain" description="Teneurin-like YD-shell" evidence="4">
    <location>
        <begin position="147"/>
        <end position="406"/>
    </location>
</feature>
<dbReference type="NCBIfam" id="TIGR01643">
    <property type="entry name" value="YD_repeat_2x"/>
    <property type="match status" value="1"/>
</dbReference>
<dbReference type="InterPro" id="IPR056823">
    <property type="entry name" value="TEN-like_YD-shell"/>
</dbReference>
<feature type="compositionally biased region" description="Basic and acidic residues" evidence="2">
    <location>
        <begin position="500"/>
        <end position="511"/>
    </location>
</feature>
<feature type="domain" description="Type VII secretion system protein EssD-like" evidence="3">
    <location>
        <begin position="498"/>
        <end position="557"/>
    </location>
</feature>
<reference evidence="5 6" key="1">
    <citation type="submission" date="2018-02" db="EMBL/GenBank/DDBJ databases">
        <authorList>
            <person name="Cohen D.B."/>
            <person name="Kent A.D."/>
        </authorList>
    </citation>
    <scope>NUCLEOTIDE SEQUENCE [LARGE SCALE GENOMIC DNA]</scope>
    <source>
        <strain evidence="5 6">ULC007</strain>
    </source>
</reference>
<accession>A0A2T1D1I6</accession>
<gene>
    <name evidence="5" type="ORF">C7B65_26655</name>
</gene>
<organism evidence="5 6">
    <name type="scientific">Phormidesmis priestleyi ULC007</name>
    <dbReference type="NCBI Taxonomy" id="1920490"/>
    <lineage>
        <taxon>Bacteria</taxon>
        <taxon>Bacillati</taxon>
        <taxon>Cyanobacteriota</taxon>
        <taxon>Cyanophyceae</taxon>
        <taxon>Leptolyngbyales</taxon>
        <taxon>Leptolyngbyaceae</taxon>
        <taxon>Phormidesmis</taxon>
    </lineage>
</organism>
<dbReference type="PANTHER" id="PTHR32305:SF15">
    <property type="entry name" value="PROTEIN RHSA-RELATED"/>
    <property type="match status" value="1"/>
</dbReference>
<evidence type="ECO:0000313" key="5">
    <source>
        <dbReference type="EMBL" id="PSB14254.1"/>
    </source>
</evidence>
<proteinExistence type="predicted"/>
<dbReference type="InterPro" id="IPR022385">
    <property type="entry name" value="Rhs_assc_core"/>
</dbReference>
<dbReference type="PANTHER" id="PTHR32305">
    <property type="match status" value="1"/>
</dbReference>
<dbReference type="STRING" id="1920490.GCA_001895925_05022"/>
<protein>
    <recommendedName>
        <fullName evidence="7">RHS repeat-associated core domain-containing protein</fullName>
    </recommendedName>
</protein>
<dbReference type="InterPro" id="IPR031325">
    <property type="entry name" value="RHS_repeat"/>
</dbReference>
<dbReference type="Gene3D" id="2.180.10.10">
    <property type="entry name" value="RHS repeat-associated core"/>
    <property type="match status" value="1"/>
</dbReference>
<evidence type="ECO:0000313" key="6">
    <source>
        <dbReference type="Proteomes" id="UP000238634"/>
    </source>
</evidence>
<keyword evidence="1" id="KW-0677">Repeat</keyword>
<feature type="compositionally biased region" description="Polar residues" evidence="2">
    <location>
        <begin position="488"/>
        <end position="498"/>
    </location>
</feature>
<dbReference type="Pfam" id="PF05593">
    <property type="entry name" value="RHS_repeat"/>
    <property type="match status" value="1"/>
</dbReference>
<dbReference type="InterPro" id="IPR050708">
    <property type="entry name" value="T6SS_VgrG/RHS"/>
</dbReference>
<evidence type="ECO:0008006" key="7">
    <source>
        <dbReference type="Google" id="ProtNLM"/>
    </source>
</evidence>
<dbReference type="Proteomes" id="UP000238634">
    <property type="component" value="Unassembled WGS sequence"/>
</dbReference>
<dbReference type="AlphaFoldDB" id="A0A2T1D1I6"/>
<keyword evidence="6" id="KW-1185">Reference proteome</keyword>
<dbReference type="InterPro" id="IPR044929">
    <property type="entry name" value="DNA/RNA_non-sp_Endonuclease_sf"/>
</dbReference>
<name>A0A2T1D1I6_9CYAN</name>
<dbReference type="EMBL" id="PVWG01000097">
    <property type="protein sequence ID" value="PSB14254.1"/>
    <property type="molecule type" value="Genomic_DNA"/>
</dbReference>
<dbReference type="RefSeq" id="WP_073072598.1">
    <property type="nucleotide sequence ID" value="NZ_MPPI01000017.1"/>
</dbReference>
<dbReference type="InterPro" id="IPR044927">
    <property type="entry name" value="Endonuclea_NS_2"/>
</dbReference>
<comment type="caution">
    <text evidence="5">The sequence shown here is derived from an EMBL/GenBank/DDBJ whole genome shotgun (WGS) entry which is preliminary data.</text>
</comment>
<evidence type="ECO:0000256" key="2">
    <source>
        <dbReference type="SAM" id="MobiDB-lite"/>
    </source>
</evidence>
<evidence type="ECO:0000259" key="3">
    <source>
        <dbReference type="Pfam" id="PF13930"/>
    </source>
</evidence>
<sequence length="625" mass="68586">MSHNSVSGGTTTKLSEYGYTYDDLDRLRAIDNLGVGGVTRVALNYSYDQAGNLTSVTNTINGVADGTTAYKYDALDRTTQITQSGAGITNKRVKLSYNAVGQMETLQRLTGGTFNQTVATTTYAHNDPLNRLTQIQHANATGGILSSYAFNYDNGSRIRKVQNADGTFVNYNYAKNDELKQADYSSVARTDENYTYDANGNRTNMGYVTGTNNQLSSDGKYAYTYDDEGNLKTRTEIATNVTGTFNWDSRNRLTSVTDTAGLSVSYAYDAHNQRIAKTTEGMTTRYVYDRGNLALEFNGTATTPTVRYFYGTQVDQILAQDKGSGNVSWMVTDQLGSVRALVGNDGTVRNRYDYDAFGNVTSTMTNATDTSRYQYTGREFDGETGLYYYRARYYDSRNGRFIGQDPTGFGAGDGNLYRYVGNSPTNTTDPTGLHGFVGSQYREIKYVDKNGSHNTSNITSVITARKADPNTYIVSDKTKAAIIFSPTRTGSDVSTSARSKVPDRRTGDDAGHIVGAQLGGSGRDENNLFAQTRSGYNQNPQSTWRAFENAIRANIDKVQYDNNSKQCPPNTGHLSAVLTVNLKYQRPKPNATKLLRPIAVDASVVFISPFSFAASTIRPLLLLNP</sequence>
<reference evidence="5 6" key="2">
    <citation type="submission" date="2018-03" db="EMBL/GenBank/DDBJ databases">
        <title>The ancient ancestry and fast evolution of plastids.</title>
        <authorList>
            <person name="Moore K.R."/>
            <person name="Magnabosco C."/>
            <person name="Momper L."/>
            <person name="Gold D.A."/>
            <person name="Bosak T."/>
            <person name="Fournier G.P."/>
        </authorList>
    </citation>
    <scope>NUCLEOTIDE SEQUENCE [LARGE SCALE GENOMIC DNA]</scope>
    <source>
        <strain evidence="5 6">ULC007</strain>
    </source>
</reference>
<feature type="region of interest" description="Disordered" evidence="2">
    <location>
        <begin position="488"/>
        <end position="511"/>
    </location>
</feature>
<dbReference type="NCBIfam" id="TIGR03696">
    <property type="entry name" value="Rhs_assc_core"/>
    <property type="match status" value="1"/>
</dbReference>
<dbReference type="Pfam" id="PF25023">
    <property type="entry name" value="TEN_YD-shell"/>
    <property type="match status" value="1"/>
</dbReference>
<evidence type="ECO:0000256" key="1">
    <source>
        <dbReference type="ARBA" id="ARBA00022737"/>
    </source>
</evidence>
<dbReference type="InterPro" id="IPR006530">
    <property type="entry name" value="YD"/>
</dbReference>
<dbReference type="Gene3D" id="3.40.570.10">
    <property type="entry name" value="Extracellular Endonuclease, subunit A"/>
    <property type="match status" value="1"/>
</dbReference>